<sequence>MSTAAQPASTYLRHGSLKGDTPSLPSPSHWQKEPWLHCDAPGHRQEGLRLADGGLGMGRKALHRARNPECVSSPFCMWLRGIAPQSDMIHPHAMPQGTMCITCKLPP</sequence>
<keyword evidence="3" id="KW-1185">Reference proteome</keyword>
<name>A0A4D9DJY5_9SAUR</name>
<accession>A0A4D9DJY5</accession>
<proteinExistence type="predicted"/>
<dbReference type="EMBL" id="QXTE01000478">
    <property type="protein sequence ID" value="TFJ97584.1"/>
    <property type="molecule type" value="Genomic_DNA"/>
</dbReference>
<evidence type="ECO:0000313" key="3">
    <source>
        <dbReference type="Proteomes" id="UP000297703"/>
    </source>
</evidence>
<dbReference type="Proteomes" id="UP000297703">
    <property type="component" value="Unassembled WGS sequence"/>
</dbReference>
<feature type="region of interest" description="Disordered" evidence="1">
    <location>
        <begin position="1"/>
        <end position="32"/>
    </location>
</feature>
<comment type="caution">
    <text evidence="2">The sequence shown here is derived from an EMBL/GenBank/DDBJ whole genome shotgun (WGS) entry which is preliminary data.</text>
</comment>
<reference evidence="2 3" key="1">
    <citation type="submission" date="2019-04" db="EMBL/GenBank/DDBJ databases">
        <title>Draft genome of the big-headed turtle Platysternon megacephalum.</title>
        <authorList>
            <person name="Gong S."/>
        </authorList>
    </citation>
    <scope>NUCLEOTIDE SEQUENCE [LARGE SCALE GENOMIC DNA]</scope>
    <source>
        <strain evidence="2">DO16091913</strain>
        <tissue evidence="2">Muscle</tissue>
    </source>
</reference>
<evidence type="ECO:0000313" key="2">
    <source>
        <dbReference type="EMBL" id="TFJ97584.1"/>
    </source>
</evidence>
<gene>
    <name evidence="2" type="ORF">DR999_PMT20583</name>
</gene>
<dbReference type="AlphaFoldDB" id="A0A4D9DJY5"/>
<organism evidence="2 3">
    <name type="scientific">Platysternon megacephalum</name>
    <name type="common">big-headed turtle</name>
    <dbReference type="NCBI Taxonomy" id="55544"/>
    <lineage>
        <taxon>Eukaryota</taxon>
        <taxon>Metazoa</taxon>
        <taxon>Chordata</taxon>
        <taxon>Craniata</taxon>
        <taxon>Vertebrata</taxon>
        <taxon>Euteleostomi</taxon>
        <taxon>Archelosauria</taxon>
        <taxon>Testudinata</taxon>
        <taxon>Testudines</taxon>
        <taxon>Cryptodira</taxon>
        <taxon>Durocryptodira</taxon>
        <taxon>Testudinoidea</taxon>
        <taxon>Platysternidae</taxon>
        <taxon>Platysternon</taxon>
    </lineage>
</organism>
<protein>
    <submittedName>
        <fullName evidence="2">Uncharacterized protein</fullName>
    </submittedName>
</protein>
<evidence type="ECO:0000256" key="1">
    <source>
        <dbReference type="SAM" id="MobiDB-lite"/>
    </source>
</evidence>
<reference evidence="2 3" key="2">
    <citation type="submission" date="2019-04" db="EMBL/GenBank/DDBJ databases">
        <title>The genome sequence of big-headed turtle.</title>
        <authorList>
            <person name="Gong S."/>
        </authorList>
    </citation>
    <scope>NUCLEOTIDE SEQUENCE [LARGE SCALE GENOMIC DNA]</scope>
    <source>
        <strain evidence="2">DO16091913</strain>
        <tissue evidence="2">Muscle</tissue>
    </source>
</reference>